<dbReference type="Proteomes" id="UP000007030">
    <property type="component" value="Chromosome"/>
</dbReference>
<evidence type="ECO:0000256" key="7">
    <source>
        <dbReference type="ARBA" id="ARBA00022695"/>
    </source>
</evidence>
<dbReference type="InterPro" id="IPR017945">
    <property type="entry name" value="DHBP_synth_RibB-like_a/b_dom"/>
</dbReference>
<evidence type="ECO:0000256" key="8">
    <source>
        <dbReference type="ARBA" id="ARBA00022741"/>
    </source>
</evidence>
<dbReference type="PROSITE" id="PS51163">
    <property type="entry name" value="YRDC"/>
    <property type="match status" value="1"/>
</dbReference>
<comment type="similarity">
    <text evidence="2">Belongs to the SUA5 family.</text>
</comment>
<dbReference type="STRING" id="869210.Marky_0965"/>
<dbReference type="OrthoDB" id="9814580at2"/>
<evidence type="ECO:0000313" key="14">
    <source>
        <dbReference type="Proteomes" id="UP000007030"/>
    </source>
</evidence>
<dbReference type="SUPFAM" id="SSF55821">
    <property type="entry name" value="YrdC/RibB"/>
    <property type="match status" value="1"/>
</dbReference>
<name>F2NL90_MARHT</name>
<dbReference type="GO" id="GO:0006450">
    <property type="term" value="P:regulation of translational fidelity"/>
    <property type="evidence" value="ECO:0007669"/>
    <property type="project" value="TreeGrafter"/>
</dbReference>
<evidence type="ECO:0000256" key="10">
    <source>
        <dbReference type="ARBA" id="ARBA00029774"/>
    </source>
</evidence>
<evidence type="ECO:0000259" key="12">
    <source>
        <dbReference type="PROSITE" id="PS51163"/>
    </source>
</evidence>
<evidence type="ECO:0000256" key="1">
    <source>
        <dbReference type="ARBA" id="ARBA00004496"/>
    </source>
</evidence>
<keyword evidence="8" id="KW-0547">Nucleotide-binding</keyword>
<proteinExistence type="inferred from homology"/>
<evidence type="ECO:0000256" key="4">
    <source>
        <dbReference type="ARBA" id="ARBA00022490"/>
    </source>
</evidence>
<keyword evidence="4" id="KW-0963">Cytoplasm</keyword>
<feature type="domain" description="YrdC-like" evidence="12">
    <location>
        <begin position="2"/>
        <end position="184"/>
    </location>
</feature>
<dbReference type="GO" id="GO:0061710">
    <property type="term" value="F:L-threonylcarbamoyladenylate synthase"/>
    <property type="evidence" value="ECO:0007669"/>
    <property type="project" value="UniProtKB-EC"/>
</dbReference>
<sequence length="197" mass="20962">MNREAVTTLQVLRNGGVVAFPTDTVWGLLARMEDEAACRRIYRIKGRAAEKPLQVLVSSVEAALELAELGPHEPVFLELAREFWPGPLTIVVPGQAIPPWISPDGTVGLRMPAHDELLEILAGVGGHAAATSLNQSGAPPARSYEEALTFAPLVDRVHPGDTPAGVASSVVDLVRGQVLREGGVPASALKPHLRRPE</sequence>
<keyword evidence="5" id="KW-0808">Transferase</keyword>
<dbReference type="AlphaFoldDB" id="F2NL90"/>
<evidence type="ECO:0000256" key="2">
    <source>
        <dbReference type="ARBA" id="ARBA00007663"/>
    </source>
</evidence>
<keyword evidence="9" id="KW-0067">ATP-binding</keyword>
<dbReference type="Gene3D" id="3.90.870.10">
    <property type="entry name" value="DHBP synthase"/>
    <property type="match status" value="1"/>
</dbReference>
<comment type="catalytic activity">
    <reaction evidence="11">
        <text>L-threonine + hydrogencarbonate + ATP = L-threonylcarbamoyladenylate + diphosphate + H2O</text>
        <dbReference type="Rhea" id="RHEA:36407"/>
        <dbReference type="ChEBI" id="CHEBI:15377"/>
        <dbReference type="ChEBI" id="CHEBI:17544"/>
        <dbReference type="ChEBI" id="CHEBI:30616"/>
        <dbReference type="ChEBI" id="CHEBI:33019"/>
        <dbReference type="ChEBI" id="CHEBI:57926"/>
        <dbReference type="ChEBI" id="CHEBI:73682"/>
        <dbReference type="EC" id="2.7.7.87"/>
    </reaction>
</comment>
<dbReference type="GO" id="GO:0000049">
    <property type="term" value="F:tRNA binding"/>
    <property type="evidence" value="ECO:0007669"/>
    <property type="project" value="TreeGrafter"/>
</dbReference>
<accession>F2NL90</accession>
<evidence type="ECO:0000256" key="9">
    <source>
        <dbReference type="ARBA" id="ARBA00022840"/>
    </source>
</evidence>
<dbReference type="EMBL" id="CP002630">
    <property type="protein sequence ID" value="AEB11709.1"/>
    <property type="molecule type" value="Genomic_DNA"/>
</dbReference>
<reference evidence="13 14" key="1">
    <citation type="journal article" date="2012" name="Stand. Genomic Sci.">
        <title>Complete genome sequence of the aerobic, heterotroph Marinithermus hydrothermalis type strain (T1(T)) from a deep-sea hydrothermal vent chimney.</title>
        <authorList>
            <person name="Copeland A."/>
            <person name="Gu W."/>
            <person name="Yasawong M."/>
            <person name="Lapidus A."/>
            <person name="Lucas S."/>
            <person name="Deshpande S."/>
            <person name="Pagani I."/>
            <person name="Tapia R."/>
            <person name="Cheng J.F."/>
            <person name="Goodwin L.A."/>
            <person name="Pitluck S."/>
            <person name="Liolios K."/>
            <person name="Ivanova N."/>
            <person name="Mavromatis K."/>
            <person name="Mikhailova N."/>
            <person name="Pati A."/>
            <person name="Chen A."/>
            <person name="Palaniappan K."/>
            <person name="Land M."/>
            <person name="Pan C."/>
            <person name="Brambilla E.M."/>
            <person name="Rohde M."/>
            <person name="Tindall B.J."/>
            <person name="Sikorski J."/>
            <person name="Goker M."/>
            <person name="Detter J.C."/>
            <person name="Bristow J."/>
            <person name="Eisen J.A."/>
            <person name="Markowitz V."/>
            <person name="Hugenholtz P."/>
            <person name="Kyrpides N.C."/>
            <person name="Klenk H.P."/>
            <person name="Woyke T."/>
        </authorList>
    </citation>
    <scope>NUCLEOTIDE SEQUENCE [LARGE SCALE GENOMIC DNA]</scope>
    <source>
        <strain evidence="14">DSM 14884 / JCM 11576 / T1</strain>
    </source>
</reference>
<comment type="subcellular location">
    <subcellularLocation>
        <location evidence="1">Cytoplasm</location>
    </subcellularLocation>
</comment>
<dbReference type="PANTHER" id="PTHR17490">
    <property type="entry name" value="SUA5"/>
    <property type="match status" value="1"/>
</dbReference>
<dbReference type="InterPro" id="IPR050156">
    <property type="entry name" value="TC-AMP_synthase_SUA5"/>
</dbReference>
<dbReference type="KEGG" id="mhd:Marky_0965"/>
<dbReference type="Pfam" id="PF01300">
    <property type="entry name" value="Sua5_yciO_yrdC"/>
    <property type="match status" value="1"/>
</dbReference>
<dbReference type="RefSeq" id="WP_013703757.1">
    <property type="nucleotide sequence ID" value="NC_015387.1"/>
</dbReference>
<keyword evidence="7" id="KW-0548">Nucleotidyltransferase</keyword>
<evidence type="ECO:0000313" key="13">
    <source>
        <dbReference type="EMBL" id="AEB11709.1"/>
    </source>
</evidence>
<gene>
    <name evidence="13" type="ordered locus">Marky_0965</name>
</gene>
<dbReference type="NCBIfam" id="TIGR00057">
    <property type="entry name" value="L-threonylcarbamoyladenylate synthase"/>
    <property type="match status" value="1"/>
</dbReference>
<dbReference type="GO" id="GO:0003725">
    <property type="term" value="F:double-stranded RNA binding"/>
    <property type="evidence" value="ECO:0007669"/>
    <property type="project" value="InterPro"/>
</dbReference>
<protein>
    <recommendedName>
        <fullName evidence="10">L-threonylcarbamoyladenylate synthase</fullName>
        <ecNumber evidence="3">2.7.7.87</ecNumber>
    </recommendedName>
    <alternativeName>
        <fullName evidence="10">L-threonylcarbamoyladenylate synthase</fullName>
    </alternativeName>
</protein>
<keyword evidence="14" id="KW-1185">Reference proteome</keyword>
<evidence type="ECO:0000256" key="3">
    <source>
        <dbReference type="ARBA" id="ARBA00012584"/>
    </source>
</evidence>
<dbReference type="EC" id="2.7.7.87" evidence="3"/>
<keyword evidence="6" id="KW-0819">tRNA processing</keyword>
<evidence type="ECO:0000256" key="5">
    <source>
        <dbReference type="ARBA" id="ARBA00022679"/>
    </source>
</evidence>
<dbReference type="GO" id="GO:0005737">
    <property type="term" value="C:cytoplasm"/>
    <property type="evidence" value="ECO:0007669"/>
    <property type="project" value="UniProtKB-SubCell"/>
</dbReference>
<dbReference type="PANTHER" id="PTHR17490:SF16">
    <property type="entry name" value="THREONYLCARBAMOYL-AMP SYNTHASE"/>
    <property type="match status" value="1"/>
</dbReference>
<dbReference type="HOGENOM" id="CLU_031397_3_1_0"/>
<dbReference type="GO" id="GO:0005524">
    <property type="term" value="F:ATP binding"/>
    <property type="evidence" value="ECO:0007669"/>
    <property type="project" value="UniProtKB-KW"/>
</dbReference>
<organism evidence="13 14">
    <name type="scientific">Marinithermus hydrothermalis (strain DSM 14884 / JCM 11576 / T1)</name>
    <dbReference type="NCBI Taxonomy" id="869210"/>
    <lineage>
        <taxon>Bacteria</taxon>
        <taxon>Thermotogati</taxon>
        <taxon>Deinococcota</taxon>
        <taxon>Deinococci</taxon>
        <taxon>Thermales</taxon>
        <taxon>Thermaceae</taxon>
        <taxon>Marinithermus</taxon>
    </lineage>
</organism>
<evidence type="ECO:0000256" key="6">
    <source>
        <dbReference type="ARBA" id="ARBA00022694"/>
    </source>
</evidence>
<dbReference type="InterPro" id="IPR006070">
    <property type="entry name" value="Sua5-like_dom"/>
</dbReference>
<dbReference type="eggNOG" id="COG0009">
    <property type="taxonomic scope" value="Bacteria"/>
</dbReference>
<evidence type="ECO:0000256" key="11">
    <source>
        <dbReference type="ARBA" id="ARBA00048366"/>
    </source>
</evidence>
<dbReference type="GO" id="GO:0008033">
    <property type="term" value="P:tRNA processing"/>
    <property type="evidence" value="ECO:0007669"/>
    <property type="project" value="UniProtKB-KW"/>
</dbReference>